<dbReference type="Gramene" id="MELO3C019259.2.1">
    <property type="protein sequence ID" value="MELO3C019259.2.1"/>
    <property type="gene ID" value="MELO3C019259.2"/>
</dbReference>
<feature type="compositionally biased region" description="Basic and acidic residues" evidence="1">
    <location>
        <begin position="1"/>
        <end position="14"/>
    </location>
</feature>
<organism evidence="2">
    <name type="scientific">Cucumis melo</name>
    <name type="common">Muskmelon</name>
    <dbReference type="NCBI Taxonomy" id="3656"/>
    <lineage>
        <taxon>Eukaryota</taxon>
        <taxon>Viridiplantae</taxon>
        <taxon>Streptophyta</taxon>
        <taxon>Embryophyta</taxon>
        <taxon>Tracheophyta</taxon>
        <taxon>Spermatophyta</taxon>
        <taxon>Magnoliopsida</taxon>
        <taxon>eudicotyledons</taxon>
        <taxon>Gunneridae</taxon>
        <taxon>Pentapetalae</taxon>
        <taxon>rosids</taxon>
        <taxon>fabids</taxon>
        <taxon>Cucurbitales</taxon>
        <taxon>Cucurbitaceae</taxon>
        <taxon>Benincaseae</taxon>
        <taxon>Cucumis</taxon>
    </lineage>
</organism>
<dbReference type="EnsemblPlants" id="MELO3C019259.2.1">
    <property type="protein sequence ID" value="MELO3C019259.2.1"/>
    <property type="gene ID" value="MELO3C019259.2"/>
</dbReference>
<accession>A0A9I9DJA7</accession>
<sequence length="117" mass="13238">MAKNKNVDQSEKKKALSTGNPSERDIEVVCSDNPVSKQAQLSSSLHNEALPSSSEVFGTEGWNPFNFKGKEISMTDENNIGMMLKLLLEESNKRKKVREEVEKKKKEDDKKARKARI</sequence>
<protein>
    <submittedName>
        <fullName evidence="2">Uncharacterized protein</fullName>
    </submittedName>
</protein>
<reference evidence="2" key="1">
    <citation type="submission" date="2023-03" db="UniProtKB">
        <authorList>
            <consortium name="EnsemblPlants"/>
        </authorList>
    </citation>
    <scope>IDENTIFICATION</scope>
</reference>
<feature type="compositionally biased region" description="Polar residues" evidence="1">
    <location>
        <begin position="39"/>
        <end position="56"/>
    </location>
</feature>
<feature type="region of interest" description="Disordered" evidence="1">
    <location>
        <begin position="39"/>
        <end position="60"/>
    </location>
</feature>
<evidence type="ECO:0000313" key="2">
    <source>
        <dbReference type="EnsemblPlants" id="MELO3C019259.2.1"/>
    </source>
</evidence>
<dbReference type="AlphaFoldDB" id="A0A9I9DJA7"/>
<feature type="compositionally biased region" description="Basic and acidic residues" evidence="1">
    <location>
        <begin position="91"/>
        <end position="111"/>
    </location>
</feature>
<feature type="region of interest" description="Disordered" evidence="1">
    <location>
        <begin position="91"/>
        <end position="117"/>
    </location>
</feature>
<evidence type="ECO:0000256" key="1">
    <source>
        <dbReference type="SAM" id="MobiDB-lite"/>
    </source>
</evidence>
<proteinExistence type="predicted"/>
<feature type="region of interest" description="Disordered" evidence="1">
    <location>
        <begin position="1"/>
        <end position="26"/>
    </location>
</feature>
<name>A0A9I9DJA7_CUCME</name>